<proteinExistence type="predicted"/>
<name>A0ABR8JT45_9BACT</name>
<accession>A0ABR8JT45</accession>
<keyword evidence="2" id="KW-1185">Reference proteome</keyword>
<protein>
    <submittedName>
        <fullName evidence="1">Uncharacterized protein</fullName>
    </submittedName>
</protein>
<reference evidence="1 2" key="1">
    <citation type="submission" date="2020-09" db="EMBL/GenBank/DDBJ databases">
        <authorList>
            <person name="Kim M.K."/>
        </authorList>
    </citation>
    <scope>NUCLEOTIDE SEQUENCE [LARGE SCALE GENOMIC DNA]</scope>
    <source>
        <strain evidence="1 2">BT189</strain>
    </source>
</reference>
<dbReference type="RefSeq" id="WP_190923226.1">
    <property type="nucleotide sequence ID" value="NZ_JACXAC010000002.1"/>
</dbReference>
<dbReference type="Proteomes" id="UP000606003">
    <property type="component" value="Unassembled WGS sequence"/>
</dbReference>
<evidence type="ECO:0000313" key="2">
    <source>
        <dbReference type="Proteomes" id="UP000606003"/>
    </source>
</evidence>
<dbReference type="EMBL" id="JACXAC010000002">
    <property type="protein sequence ID" value="MBD2721966.1"/>
    <property type="molecule type" value="Genomic_DNA"/>
</dbReference>
<evidence type="ECO:0000313" key="1">
    <source>
        <dbReference type="EMBL" id="MBD2721966.1"/>
    </source>
</evidence>
<comment type="caution">
    <text evidence="1">The sequence shown here is derived from an EMBL/GenBank/DDBJ whole genome shotgun (WGS) entry which is preliminary data.</text>
</comment>
<gene>
    <name evidence="1" type="ORF">IC234_07485</name>
</gene>
<organism evidence="1 2">
    <name type="scientific">Hymenobacter armeniacus</name>
    <dbReference type="NCBI Taxonomy" id="2771358"/>
    <lineage>
        <taxon>Bacteria</taxon>
        <taxon>Pseudomonadati</taxon>
        <taxon>Bacteroidota</taxon>
        <taxon>Cytophagia</taxon>
        <taxon>Cytophagales</taxon>
        <taxon>Hymenobacteraceae</taxon>
        <taxon>Hymenobacter</taxon>
    </lineage>
</organism>
<sequence>MSNQIRGNDLRKIGYPAGPAIGRTLDVLAPQPFSLLNDNKIQPAKPITCHLA</sequence>